<feature type="compositionally biased region" description="Basic and acidic residues" evidence="1">
    <location>
        <begin position="1"/>
        <end position="11"/>
    </location>
</feature>
<feature type="compositionally biased region" description="Polar residues" evidence="1">
    <location>
        <begin position="27"/>
        <end position="37"/>
    </location>
</feature>
<dbReference type="Proteomes" id="UP000027238">
    <property type="component" value="Unassembled WGS sequence"/>
</dbReference>
<evidence type="ECO:0000313" key="3">
    <source>
        <dbReference type="Proteomes" id="UP000027238"/>
    </source>
</evidence>
<keyword evidence="3" id="KW-1185">Reference proteome</keyword>
<name>A0A066XMG5_COLSU</name>
<evidence type="ECO:0000313" key="2">
    <source>
        <dbReference type="EMBL" id="KDN66941.1"/>
    </source>
</evidence>
<reference evidence="3" key="1">
    <citation type="journal article" date="2014" name="Genome Announc.">
        <title>Draft genome sequence of Colletotrichum sublineola, a destructive pathogen of cultivated sorghum.</title>
        <authorList>
            <person name="Baroncelli R."/>
            <person name="Sanz-Martin J.M."/>
            <person name="Rech G.E."/>
            <person name="Sukno S.A."/>
            <person name="Thon M.R."/>
        </authorList>
    </citation>
    <scope>NUCLEOTIDE SEQUENCE [LARGE SCALE GENOMIC DNA]</scope>
    <source>
        <strain evidence="3">TX430BB</strain>
    </source>
</reference>
<evidence type="ECO:0000256" key="1">
    <source>
        <dbReference type="SAM" id="MobiDB-lite"/>
    </source>
</evidence>
<organism evidence="2 3">
    <name type="scientific">Colletotrichum sublineola</name>
    <name type="common">Sorghum anthracnose fungus</name>
    <dbReference type="NCBI Taxonomy" id="1173701"/>
    <lineage>
        <taxon>Eukaryota</taxon>
        <taxon>Fungi</taxon>
        <taxon>Dikarya</taxon>
        <taxon>Ascomycota</taxon>
        <taxon>Pezizomycotina</taxon>
        <taxon>Sordariomycetes</taxon>
        <taxon>Hypocreomycetidae</taxon>
        <taxon>Glomerellales</taxon>
        <taxon>Glomerellaceae</taxon>
        <taxon>Colletotrichum</taxon>
        <taxon>Colletotrichum graminicola species complex</taxon>
    </lineage>
</organism>
<dbReference type="AlphaFoldDB" id="A0A066XMG5"/>
<dbReference type="HOGENOM" id="CLU_2426929_0_0_1"/>
<protein>
    <submittedName>
        <fullName evidence="2">Uncharacterized protein</fullName>
    </submittedName>
</protein>
<proteinExistence type="predicted"/>
<dbReference type="EMBL" id="JMSE01000868">
    <property type="protein sequence ID" value="KDN66941.1"/>
    <property type="molecule type" value="Genomic_DNA"/>
</dbReference>
<sequence>MHPTNKRESKETGPQPYLNFWNRLAGNKSSELQAQPSDETKADVKVDSPAPKVEPTANKADNFWNRLAGNELRDFRAQQSVKKDGLKEGEP</sequence>
<gene>
    <name evidence="2" type="ORF">CSUB01_11935</name>
</gene>
<accession>A0A066XMG5</accession>
<comment type="caution">
    <text evidence="2">The sequence shown here is derived from an EMBL/GenBank/DDBJ whole genome shotgun (WGS) entry which is preliminary data.</text>
</comment>
<feature type="region of interest" description="Disordered" evidence="1">
    <location>
        <begin position="1"/>
        <end position="57"/>
    </location>
</feature>